<dbReference type="PANTHER" id="PTHR43553">
    <property type="entry name" value="HEAVY METAL TRANSPORTER"/>
    <property type="match status" value="1"/>
</dbReference>
<comment type="similarity">
    <text evidence="2">Belongs to the ABC transporter superfamily.</text>
</comment>
<dbReference type="InterPro" id="IPR027417">
    <property type="entry name" value="P-loop_NTPase"/>
</dbReference>
<keyword evidence="6" id="KW-0067">ATP-binding</keyword>
<protein>
    <submittedName>
        <fullName evidence="10">ABC-type cobalt transport system, ATPase component</fullName>
    </submittedName>
</protein>
<comment type="subcellular location">
    <subcellularLocation>
        <location evidence="1">Cell membrane</location>
    </subcellularLocation>
</comment>
<dbReference type="AlphaFoldDB" id="A0A485M6Q6"/>
<dbReference type="SUPFAM" id="SSF52540">
    <property type="entry name" value="P-loop containing nucleoside triphosphate hydrolases"/>
    <property type="match status" value="1"/>
</dbReference>
<keyword evidence="8" id="KW-0472">Membrane</keyword>
<dbReference type="GO" id="GO:0016887">
    <property type="term" value="F:ATP hydrolysis activity"/>
    <property type="evidence" value="ECO:0007669"/>
    <property type="project" value="InterPro"/>
</dbReference>
<dbReference type="GO" id="GO:0043190">
    <property type="term" value="C:ATP-binding cassette (ABC) transporter complex"/>
    <property type="evidence" value="ECO:0007669"/>
    <property type="project" value="TreeGrafter"/>
</dbReference>
<evidence type="ECO:0000256" key="4">
    <source>
        <dbReference type="ARBA" id="ARBA00022475"/>
    </source>
</evidence>
<dbReference type="CDD" id="cd03225">
    <property type="entry name" value="ABC_cobalt_CbiO_domain1"/>
    <property type="match status" value="1"/>
</dbReference>
<dbReference type="PROSITE" id="PS50893">
    <property type="entry name" value="ABC_TRANSPORTER_2"/>
    <property type="match status" value="1"/>
</dbReference>
<dbReference type="InterPro" id="IPR017871">
    <property type="entry name" value="ABC_transporter-like_CS"/>
</dbReference>
<evidence type="ECO:0000256" key="7">
    <source>
        <dbReference type="ARBA" id="ARBA00022967"/>
    </source>
</evidence>
<evidence type="ECO:0000256" key="6">
    <source>
        <dbReference type="ARBA" id="ARBA00022840"/>
    </source>
</evidence>
<dbReference type="PROSITE" id="PS00211">
    <property type="entry name" value="ABC_TRANSPORTER_1"/>
    <property type="match status" value="1"/>
</dbReference>
<gene>
    <name evidence="10" type="primary">CbiO</name>
    <name evidence="10" type="ORF">SCFA_840002</name>
</gene>
<dbReference type="GO" id="GO:0005524">
    <property type="term" value="F:ATP binding"/>
    <property type="evidence" value="ECO:0007669"/>
    <property type="project" value="UniProtKB-KW"/>
</dbReference>
<evidence type="ECO:0000256" key="1">
    <source>
        <dbReference type="ARBA" id="ARBA00004236"/>
    </source>
</evidence>
<dbReference type="InterPro" id="IPR003439">
    <property type="entry name" value="ABC_transporter-like_ATP-bd"/>
</dbReference>
<organism evidence="10">
    <name type="scientific">anaerobic digester metagenome</name>
    <dbReference type="NCBI Taxonomy" id="1263854"/>
    <lineage>
        <taxon>unclassified sequences</taxon>
        <taxon>metagenomes</taxon>
        <taxon>ecological metagenomes</taxon>
    </lineage>
</organism>
<dbReference type="InterPro" id="IPR003593">
    <property type="entry name" value="AAA+_ATPase"/>
</dbReference>
<evidence type="ECO:0000256" key="3">
    <source>
        <dbReference type="ARBA" id="ARBA00022448"/>
    </source>
</evidence>
<feature type="domain" description="ABC transporter" evidence="9">
    <location>
        <begin position="7"/>
        <end position="240"/>
    </location>
</feature>
<evidence type="ECO:0000259" key="9">
    <source>
        <dbReference type="PROSITE" id="PS50893"/>
    </source>
</evidence>
<evidence type="ECO:0000256" key="5">
    <source>
        <dbReference type="ARBA" id="ARBA00022741"/>
    </source>
</evidence>
<keyword evidence="4" id="KW-1003">Cell membrane</keyword>
<dbReference type="GO" id="GO:0042626">
    <property type="term" value="F:ATPase-coupled transmembrane transporter activity"/>
    <property type="evidence" value="ECO:0007669"/>
    <property type="project" value="TreeGrafter"/>
</dbReference>
<reference evidence="10" key="1">
    <citation type="submission" date="2019-03" db="EMBL/GenBank/DDBJ databases">
        <authorList>
            <person name="Hao L."/>
        </authorList>
    </citation>
    <scope>NUCLEOTIDE SEQUENCE</scope>
</reference>
<dbReference type="FunFam" id="3.40.50.300:FF:000224">
    <property type="entry name" value="Energy-coupling factor transporter ATP-binding protein EcfA"/>
    <property type="match status" value="1"/>
</dbReference>
<keyword evidence="5" id="KW-0547">Nucleotide-binding</keyword>
<dbReference type="InterPro" id="IPR050095">
    <property type="entry name" value="ECF_ABC_transporter_ATP-bd"/>
</dbReference>
<accession>A0A485M6Q6</accession>
<proteinExistence type="inferred from homology"/>
<name>A0A485M6Q6_9ZZZZ</name>
<dbReference type="Pfam" id="PF00005">
    <property type="entry name" value="ABC_tran"/>
    <property type="match status" value="1"/>
</dbReference>
<evidence type="ECO:0000256" key="2">
    <source>
        <dbReference type="ARBA" id="ARBA00005417"/>
    </source>
</evidence>
<keyword evidence="3" id="KW-0813">Transport</keyword>
<sequence>MQRKARIKVEKLTYHYGSGQPVLKNISFETGKGECIALIGQNGAGKTTLAKHFNGLHRPSSGKVYIDGIDTTSMKVSELARKVGFVFQNPDHQIFHDTVAREVAFGLRNLRLSRREIEERTAAALEAVGLTEHCRTYPFNLSKGQRQRIALASVLAMQTETIVLDEPTTGQDFRESVQIMEIVRKLNENGHTIIFITHDMSLVARYARRVLVLCRGEILADGDVRSVFAAPEILKKTYLRPPQITNLARCLGRHSIPPDVLGVRELYELLVKMRSEKIGCCS</sequence>
<evidence type="ECO:0000256" key="8">
    <source>
        <dbReference type="ARBA" id="ARBA00023136"/>
    </source>
</evidence>
<dbReference type="Gene3D" id="3.40.50.300">
    <property type="entry name" value="P-loop containing nucleotide triphosphate hydrolases"/>
    <property type="match status" value="1"/>
</dbReference>
<keyword evidence="7" id="KW-1278">Translocase</keyword>
<dbReference type="InterPro" id="IPR015856">
    <property type="entry name" value="ABC_transpr_CbiO/EcfA_su"/>
</dbReference>
<dbReference type="SMART" id="SM00382">
    <property type="entry name" value="AAA"/>
    <property type="match status" value="1"/>
</dbReference>
<evidence type="ECO:0000313" key="10">
    <source>
        <dbReference type="EMBL" id="VFU19567.1"/>
    </source>
</evidence>
<dbReference type="EMBL" id="CAADRN010000388">
    <property type="protein sequence ID" value="VFU19567.1"/>
    <property type="molecule type" value="Genomic_DNA"/>
</dbReference>
<dbReference type="PANTHER" id="PTHR43553:SF24">
    <property type="entry name" value="ENERGY-COUPLING FACTOR TRANSPORTER ATP-BINDING PROTEIN ECFA1"/>
    <property type="match status" value="1"/>
</dbReference>